<organism evidence="1 2">
    <name type="scientific">Cryptococcus gattii EJB2</name>
    <dbReference type="NCBI Taxonomy" id="1296103"/>
    <lineage>
        <taxon>Eukaryota</taxon>
        <taxon>Fungi</taxon>
        <taxon>Dikarya</taxon>
        <taxon>Basidiomycota</taxon>
        <taxon>Agaricomycotina</taxon>
        <taxon>Tremellomycetes</taxon>
        <taxon>Tremellales</taxon>
        <taxon>Cryptococcaceae</taxon>
        <taxon>Cryptococcus</taxon>
        <taxon>Cryptococcus gattii species complex</taxon>
    </lineage>
</organism>
<gene>
    <name evidence="1" type="ORF">I306_03694</name>
</gene>
<accession>A0ABR5BUF2</accession>
<proteinExistence type="predicted"/>
<reference evidence="1 2" key="1">
    <citation type="submission" date="2015-01" db="EMBL/GenBank/DDBJ databases">
        <title>The Genome Sequence of Cryptococcus gattii EJB2.</title>
        <authorList>
            <consortium name="The Broad Institute Genomics Platform"/>
            <person name="Cuomo C."/>
            <person name="Litvintseva A."/>
            <person name="Chen Y."/>
            <person name="Heitman J."/>
            <person name="Sun S."/>
            <person name="Springer D."/>
            <person name="Dromer F."/>
            <person name="Young S."/>
            <person name="Zeng Q."/>
            <person name="Gargeya S."/>
            <person name="Abouelleil A."/>
            <person name="Alvarado L."/>
            <person name="Chapman S.B."/>
            <person name="Gainer-Dewar J."/>
            <person name="Goldberg J."/>
            <person name="Griggs A."/>
            <person name="Gujja S."/>
            <person name="Hansen M."/>
            <person name="Howarth C."/>
            <person name="Imamovic A."/>
            <person name="Larimer J."/>
            <person name="Murphy C."/>
            <person name="Naylor J."/>
            <person name="Pearson M."/>
            <person name="Priest M."/>
            <person name="Roberts A."/>
            <person name="Saif S."/>
            <person name="Shea T."/>
            <person name="Sykes S."/>
            <person name="Wortman J."/>
            <person name="Nusbaum C."/>
            <person name="Birren B."/>
        </authorList>
    </citation>
    <scope>NUCLEOTIDE SEQUENCE [LARGE SCALE GENOMIC DNA]</scope>
    <source>
        <strain evidence="1 2">EJB2</strain>
    </source>
</reference>
<keyword evidence="2" id="KW-1185">Reference proteome</keyword>
<dbReference type="Proteomes" id="UP000054272">
    <property type="component" value="Unassembled WGS sequence"/>
</dbReference>
<dbReference type="EMBL" id="KN848686">
    <property type="protein sequence ID" value="KIR79275.1"/>
    <property type="molecule type" value="Genomic_DNA"/>
</dbReference>
<protein>
    <submittedName>
        <fullName evidence="1">Uncharacterized protein</fullName>
    </submittedName>
</protein>
<name>A0ABR5BUF2_9TREE</name>
<evidence type="ECO:0000313" key="2">
    <source>
        <dbReference type="Proteomes" id="UP000054272"/>
    </source>
</evidence>
<evidence type="ECO:0000313" key="1">
    <source>
        <dbReference type="EMBL" id="KIR79275.1"/>
    </source>
</evidence>
<sequence>MISCPMKWGYSEHSMLSRGQYSIELYVKSNGLLTLTSGAYIDMVSYWHLWNMSKSMG</sequence>